<dbReference type="EMBL" id="JBHSRF010000041">
    <property type="protein sequence ID" value="MFC6084365.1"/>
    <property type="molecule type" value="Genomic_DNA"/>
</dbReference>
<accession>A0ABW1NN64</accession>
<feature type="signal peptide" evidence="1">
    <location>
        <begin position="1"/>
        <end position="23"/>
    </location>
</feature>
<name>A0ABW1NN64_9ACTN</name>
<evidence type="ECO:0000313" key="3">
    <source>
        <dbReference type="Proteomes" id="UP001596137"/>
    </source>
</evidence>
<feature type="chain" id="PRO_5047029330" description="Lipoprotein" evidence="1">
    <location>
        <begin position="24"/>
        <end position="148"/>
    </location>
</feature>
<dbReference type="RefSeq" id="WP_380757334.1">
    <property type="nucleotide sequence ID" value="NZ_JBHSRF010000041.1"/>
</dbReference>
<protein>
    <recommendedName>
        <fullName evidence="4">Lipoprotein</fullName>
    </recommendedName>
</protein>
<sequence>MGSLGLTTSAAARVAAMAGAVLALGLVTGCGGGDTPDTTPAAAGDAVAPVNPGPPATLKQLANRTGCKKPEVQTDADELRQGVCKTSKGQYTVTTFASDDGKQQWLDEAKKWGGSYLVGTRWVIAGNDTGLLQTFSEKVGGNLVTAAP</sequence>
<gene>
    <name evidence="2" type="ORF">ACFP1K_24625</name>
</gene>
<comment type="caution">
    <text evidence="2">The sequence shown here is derived from an EMBL/GenBank/DDBJ whole genome shotgun (WGS) entry which is preliminary data.</text>
</comment>
<evidence type="ECO:0000256" key="1">
    <source>
        <dbReference type="SAM" id="SignalP"/>
    </source>
</evidence>
<evidence type="ECO:0008006" key="4">
    <source>
        <dbReference type="Google" id="ProtNLM"/>
    </source>
</evidence>
<keyword evidence="3" id="KW-1185">Reference proteome</keyword>
<dbReference type="Proteomes" id="UP001596137">
    <property type="component" value="Unassembled WGS sequence"/>
</dbReference>
<evidence type="ECO:0000313" key="2">
    <source>
        <dbReference type="EMBL" id="MFC6084365.1"/>
    </source>
</evidence>
<organism evidence="2 3">
    <name type="scientific">Sphaerisporangium aureirubrum</name>
    <dbReference type="NCBI Taxonomy" id="1544736"/>
    <lineage>
        <taxon>Bacteria</taxon>
        <taxon>Bacillati</taxon>
        <taxon>Actinomycetota</taxon>
        <taxon>Actinomycetes</taxon>
        <taxon>Streptosporangiales</taxon>
        <taxon>Streptosporangiaceae</taxon>
        <taxon>Sphaerisporangium</taxon>
    </lineage>
</organism>
<keyword evidence="1" id="KW-0732">Signal</keyword>
<proteinExistence type="predicted"/>
<reference evidence="3" key="1">
    <citation type="journal article" date="2019" name="Int. J. Syst. Evol. Microbiol.">
        <title>The Global Catalogue of Microorganisms (GCM) 10K type strain sequencing project: providing services to taxonomists for standard genome sequencing and annotation.</title>
        <authorList>
            <consortium name="The Broad Institute Genomics Platform"/>
            <consortium name="The Broad Institute Genome Sequencing Center for Infectious Disease"/>
            <person name="Wu L."/>
            <person name="Ma J."/>
        </authorList>
    </citation>
    <scope>NUCLEOTIDE SEQUENCE [LARGE SCALE GENOMIC DNA]</scope>
    <source>
        <strain evidence="3">JCM 30346</strain>
    </source>
</reference>